<reference evidence="7 8" key="1">
    <citation type="journal article" date="2016" name="Nat. Commun.">
        <title>Thousands of microbial genomes shed light on interconnected biogeochemical processes in an aquifer system.</title>
        <authorList>
            <person name="Anantharaman K."/>
            <person name="Brown C.T."/>
            <person name="Hug L.A."/>
            <person name="Sharon I."/>
            <person name="Castelle C.J."/>
            <person name="Probst A.J."/>
            <person name="Thomas B.C."/>
            <person name="Singh A."/>
            <person name="Wilkins M.J."/>
            <person name="Karaoz U."/>
            <person name="Brodie E.L."/>
            <person name="Williams K.H."/>
            <person name="Hubbard S.S."/>
            <person name="Banfield J.F."/>
        </authorList>
    </citation>
    <scope>NUCLEOTIDE SEQUENCE [LARGE SCALE GENOMIC DNA]</scope>
</reference>
<dbReference type="SUPFAM" id="SSF50249">
    <property type="entry name" value="Nucleic acid-binding proteins"/>
    <property type="match status" value="1"/>
</dbReference>
<organism evidence="7 8">
    <name type="scientific">Candidatus Azambacteria bacterium RBG_16_47_10</name>
    <dbReference type="NCBI Taxonomy" id="1797292"/>
    <lineage>
        <taxon>Bacteria</taxon>
        <taxon>Candidatus Azamiibacteriota</taxon>
    </lineage>
</organism>
<dbReference type="AlphaFoldDB" id="A0A1F5B030"/>
<comment type="function">
    <text evidence="4">One of the essential components for the initiation of protein synthesis. Stabilizes the binding of IF-2 and IF-3 on the 30S subunit to which N-formylmethionyl-tRNA(fMet) subsequently binds. Helps modulate mRNA selection, yielding the 30S pre-initiation complex (PIC). Upon addition of the 50S ribosomal subunit IF-1, IF-2 and IF-3 are released leaving the mature 70S translation initiation complex.</text>
</comment>
<dbReference type="InterPro" id="IPR012340">
    <property type="entry name" value="NA-bd_OB-fold"/>
</dbReference>
<dbReference type="HAMAP" id="MF_00075">
    <property type="entry name" value="IF_1"/>
    <property type="match status" value="1"/>
</dbReference>
<comment type="caution">
    <text evidence="7">The sequence shown here is derived from an EMBL/GenBank/DDBJ whole genome shotgun (WGS) entry which is preliminary data.</text>
</comment>
<keyword evidence="4" id="KW-0699">rRNA-binding</keyword>
<name>A0A1F5B030_9BACT</name>
<dbReference type="PROSITE" id="PS50832">
    <property type="entry name" value="S1_IF1_TYPE"/>
    <property type="match status" value="1"/>
</dbReference>
<dbReference type="Pfam" id="PF01176">
    <property type="entry name" value="eIF-1a"/>
    <property type="match status" value="1"/>
</dbReference>
<dbReference type="GO" id="GO:0043022">
    <property type="term" value="F:ribosome binding"/>
    <property type="evidence" value="ECO:0007669"/>
    <property type="project" value="UniProtKB-UniRule"/>
</dbReference>
<evidence type="ECO:0000256" key="2">
    <source>
        <dbReference type="ARBA" id="ARBA00022540"/>
    </source>
</evidence>
<evidence type="ECO:0000256" key="4">
    <source>
        <dbReference type="HAMAP-Rule" id="MF_00075"/>
    </source>
</evidence>
<evidence type="ECO:0000313" key="7">
    <source>
        <dbReference type="EMBL" id="OGD23887.1"/>
    </source>
</evidence>
<protein>
    <recommendedName>
        <fullName evidence="4 5">Translation initiation factor IF-1</fullName>
    </recommendedName>
</protein>
<dbReference type="GO" id="GO:0003743">
    <property type="term" value="F:translation initiation factor activity"/>
    <property type="evidence" value="ECO:0007669"/>
    <property type="project" value="UniProtKB-UniRule"/>
</dbReference>
<accession>A0A1F5B030</accession>
<evidence type="ECO:0000313" key="8">
    <source>
        <dbReference type="Proteomes" id="UP000176639"/>
    </source>
</evidence>
<keyword evidence="4" id="KW-0694">RNA-binding</keyword>
<dbReference type="PANTHER" id="PTHR33370">
    <property type="entry name" value="TRANSLATION INITIATION FACTOR IF-1, CHLOROPLASTIC"/>
    <property type="match status" value="1"/>
</dbReference>
<dbReference type="GO" id="GO:0005829">
    <property type="term" value="C:cytosol"/>
    <property type="evidence" value="ECO:0007669"/>
    <property type="project" value="TreeGrafter"/>
</dbReference>
<dbReference type="Gene3D" id="2.40.50.140">
    <property type="entry name" value="Nucleic acid-binding proteins"/>
    <property type="match status" value="1"/>
</dbReference>
<dbReference type="EMBL" id="MEYI01000024">
    <property type="protein sequence ID" value="OGD23887.1"/>
    <property type="molecule type" value="Genomic_DNA"/>
</dbReference>
<keyword evidence="4" id="KW-0963">Cytoplasm</keyword>
<dbReference type="InterPro" id="IPR006196">
    <property type="entry name" value="RNA-binding_domain_S1_IF1"/>
</dbReference>
<evidence type="ECO:0000256" key="1">
    <source>
        <dbReference type="ARBA" id="ARBA00010939"/>
    </source>
</evidence>
<evidence type="ECO:0000256" key="5">
    <source>
        <dbReference type="NCBIfam" id="TIGR00008"/>
    </source>
</evidence>
<dbReference type="FunFam" id="2.40.50.140:FF:000002">
    <property type="entry name" value="Translation initiation factor IF-1"/>
    <property type="match status" value="1"/>
</dbReference>
<dbReference type="InterPro" id="IPR004368">
    <property type="entry name" value="TIF_IF1"/>
</dbReference>
<comment type="subcellular location">
    <subcellularLocation>
        <location evidence="4">Cytoplasm</location>
    </subcellularLocation>
</comment>
<comment type="subunit">
    <text evidence="4">Component of the 30S ribosomal translation pre-initiation complex which assembles on the 30S ribosome in the order IF-2 and IF-3, IF-1 and N-formylmethionyl-tRNA(fMet); mRNA recruitment can occur at any time during PIC assembly.</text>
</comment>
<keyword evidence="2 4" id="KW-0396">Initiation factor</keyword>
<feature type="domain" description="S1-like" evidence="6">
    <location>
        <begin position="1"/>
        <end position="72"/>
    </location>
</feature>
<comment type="similarity">
    <text evidence="1 4">Belongs to the IF-1 family.</text>
</comment>
<keyword evidence="3 4" id="KW-0648">Protein biosynthesis</keyword>
<evidence type="ECO:0000256" key="3">
    <source>
        <dbReference type="ARBA" id="ARBA00022917"/>
    </source>
</evidence>
<dbReference type="Proteomes" id="UP000176639">
    <property type="component" value="Unassembled WGS sequence"/>
</dbReference>
<dbReference type="NCBIfam" id="TIGR00008">
    <property type="entry name" value="infA"/>
    <property type="match status" value="1"/>
</dbReference>
<sequence>MSNEKIRREGIVHENLSNGLFRVVMDDDGSTVHAHLSGKMRLHYIKVLLGDKVIIEFSPYDTKKGRIVQRLKI</sequence>
<proteinExistence type="inferred from homology"/>
<dbReference type="GO" id="GO:0019843">
    <property type="term" value="F:rRNA binding"/>
    <property type="evidence" value="ECO:0007669"/>
    <property type="project" value="UniProtKB-UniRule"/>
</dbReference>
<evidence type="ECO:0000259" key="6">
    <source>
        <dbReference type="PROSITE" id="PS50832"/>
    </source>
</evidence>
<gene>
    <name evidence="4" type="primary">infA</name>
    <name evidence="7" type="ORF">A2Z10_03845</name>
</gene>
<dbReference type="PANTHER" id="PTHR33370:SF1">
    <property type="entry name" value="TRANSLATION INITIATION FACTOR IF-1, CHLOROPLASTIC"/>
    <property type="match status" value="1"/>
</dbReference>